<feature type="compositionally biased region" description="Polar residues" evidence="1">
    <location>
        <begin position="1"/>
        <end position="21"/>
    </location>
</feature>
<feature type="compositionally biased region" description="Basic and acidic residues" evidence="1">
    <location>
        <begin position="51"/>
        <end position="63"/>
    </location>
</feature>
<proteinExistence type="predicted"/>
<dbReference type="EMBL" id="VSRR010126145">
    <property type="protein sequence ID" value="MPD01203.1"/>
    <property type="molecule type" value="Genomic_DNA"/>
</dbReference>
<evidence type="ECO:0000256" key="1">
    <source>
        <dbReference type="SAM" id="MobiDB-lite"/>
    </source>
</evidence>
<feature type="compositionally biased region" description="Basic and acidic residues" evidence="1">
    <location>
        <begin position="22"/>
        <end position="40"/>
    </location>
</feature>
<keyword evidence="3" id="KW-1185">Reference proteome</keyword>
<name>A0A5B7JYM5_PORTR</name>
<accession>A0A5B7JYM5</accession>
<sequence length="63" mass="6846">MYSSSSSPAAHDNQSTRQTASEPRRMRDGDKGSASRDVDLYLHGGMTTTLHHGESRSPTEAEP</sequence>
<feature type="region of interest" description="Disordered" evidence="1">
    <location>
        <begin position="1"/>
        <end position="63"/>
    </location>
</feature>
<dbReference type="AlphaFoldDB" id="A0A5B7JYM5"/>
<organism evidence="2 3">
    <name type="scientific">Portunus trituberculatus</name>
    <name type="common">Swimming crab</name>
    <name type="synonym">Neptunus trituberculatus</name>
    <dbReference type="NCBI Taxonomy" id="210409"/>
    <lineage>
        <taxon>Eukaryota</taxon>
        <taxon>Metazoa</taxon>
        <taxon>Ecdysozoa</taxon>
        <taxon>Arthropoda</taxon>
        <taxon>Crustacea</taxon>
        <taxon>Multicrustacea</taxon>
        <taxon>Malacostraca</taxon>
        <taxon>Eumalacostraca</taxon>
        <taxon>Eucarida</taxon>
        <taxon>Decapoda</taxon>
        <taxon>Pleocyemata</taxon>
        <taxon>Brachyura</taxon>
        <taxon>Eubrachyura</taxon>
        <taxon>Portunoidea</taxon>
        <taxon>Portunidae</taxon>
        <taxon>Portuninae</taxon>
        <taxon>Portunus</taxon>
    </lineage>
</organism>
<protein>
    <submittedName>
        <fullName evidence="2">Uncharacterized protein</fullName>
    </submittedName>
</protein>
<dbReference type="Proteomes" id="UP000324222">
    <property type="component" value="Unassembled WGS sequence"/>
</dbReference>
<evidence type="ECO:0000313" key="3">
    <source>
        <dbReference type="Proteomes" id="UP000324222"/>
    </source>
</evidence>
<reference evidence="2 3" key="1">
    <citation type="submission" date="2019-05" db="EMBL/GenBank/DDBJ databases">
        <title>Another draft genome of Portunus trituberculatus and its Hox gene families provides insights of decapod evolution.</title>
        <authorList>
            <person name="Jeong J.-H."/>
            <person name="Song I."/>
            <person name="Kim S."/>
            <person name="Choi T."/>
            <person name="Kim D."/>
            <person name="Ryu S."/>
            <person name="Kim W."/>
        </authorList>
    </citation>
    <scope>NUCLEOTIDE SEQUENCE [LARGE SCALE GENOMIC DNA]</scope>
    <source>
        <tissue evidence="2">Muscle</tissue>
    </source>
</reference>
<gene>
    <name evidence="2" type="ORF">E2C01_096721</name>
</gene>
<evidence type="ECO:0000313" key="2">
    <source>
        <dbReference type="EMBL" id="MPD01203.1"/>
    </source>
</evidence>
<comment type="caution">
    <text evidence="2">The sequence shown here is derived from an EMBL/GenBank/DDBJ whole genome shotgun (WGS) entry which is preliminary data.</text>
</comment>